<dbReference type="SMART" id="SM00934">
    <property type="entry name" value="OMPdecase"/>
    <property type="match status" value="1"/>
</dbReference>
<dbReference type="InterPro" id="IPR001754">
    <property type="entry name" value="OMPdeCOase_dom"/>
</dbReference>
<dbReference type="EMBL" id="JADKNH010000021">
    <property type="protein sequence ID" value="MBF4695800.1"/>
    <property type="molecule type" value="Genomic_DNA"/>
</dbReference>
<evidence type="ECO:0000259" key="8">
    <source>
        <dbReference type="SMART" id="SM00934"/>
    </source>
</evidence>
<sequence length="309" mass="33812">MLSDKLIKSIIEKKSPIVVGLDPRFESLPADIRTKHLENDGSTLKAVSNALIEFNRGIIDAIFDLVPAVKPQVAFYEQYGIEGMIAYKDACDYAKSKGLIVVADVKRGDIGSTSKAYSNAHLGKVEINGEMISAFEADFATINPYLGNDCMAEFMDDIKTYEKGMFVLVKTSNKTSGQLQDLKSGDETIYEKVADIVCQWNQEICGETGYSPIGAVVGATYPEELVALRKKMPKAIFLVPGYGAQGGGAQDVLGAFNEDGLGAIVNNSRGIIFAYQKSNLDYKSAAREAVIKMKNDINQALEQDQKKYW</sequence>
<accession>A0ABR9ZZB2</accession>
<dbReference type="Proteomes" id="UP000614200">
    <property type="component" value="Unassembled WGS sequence"/>
</dbReference>
<reference evidence="9 10" key="1">
    <citation type="submission" date="2020-11" db="EMBL/GenBank/DDBJ databases">
        <title>Fusibacter basophilias sp. nov.</title>
        <authorList>
            <person name="Qiu D."/>
        </authorList>
    </citation>
    <scope>NUCLEOTIDE SEQUENCE [LARGE SCALE GENOMIC DNA]</scope>
    <source>
        <strain evidence="9 10">Q10-2</strain>
    </source>
</reference>
<protein>
    <recommendedName>
        <fullName evidence="7">Orotidine 5'-phosphate decarboxylase</fullName>
        <ecNumber evidence="7">4.1.1.23</ecNumber>
    </recommendedName>
    <alternativeName>
        <fullName evidence="7">OMP decarboxylase</fullName>
        <shortName evidence="7">OMPDCase</shortName>
        <shortName evidence="7">OMPdecase</shortName>
    </alternativeName>
</protein>
<evidence type="ECO:0000256" key="2">
    <source>
        <dbReference type="ARBA" id="ARBA00008847"/>
    </source>
</evidence>
<dbReference type="RefSeq" id="WP_194704040.1">
    <property type="nucleotide sequence ID" value="NZ_JADKNH010000021.1"/>
</dbReference>
<keyword evidence="5 7" id="KW-0456">Lyase</keyword>
<dbReference type="PANTHER" id="PTHR43375:SF1">
    <property type="entry name" value="OROTIDINE 5'-PHOSPHATE DECARBOXYLASE"/>
    <property type="match status" value="1"/>
</dbReference>
<dbReference type="PANTHER" id="PTHR43375">
    <property type="entry name" value="OROTIDINE 5'-PHOSPHATE DECARBOXYLASE"/>
    <property type="match status" value="1"/>
</dbReference>
<dbReference type="CDD" id="cd04725">
    <property type="entry name" value="OMP_decarboxylase_like"/>
    <property type="match status" value="1"/>
</dbReference>
<keyword evidence="10" id="KW-1185">Reference proteome</keyword>
<dbReference type="InterPro" id="IPR011995">
    <property type="entry name" value="OMPdecase_type-2"/>
</dbReference>
<dbReference type="NCBIfam" id="TIGR02127">
    <property type="entry name" value="pyrF_sub2"/>
    <property type="match status" value="1"/>
</dbReference>
<dbReference type="Pfam" id="PF00215">
    <property type="entry name" value="OMPdecase"/>
    <property type="match status" value="1"/>
</dbReference>
<comment type="similarity">
    <text evidence="2 7">Belongs to the OMP decarboxylase family. Type 2 subfamily.</text>
</comment>
<gene>
    <name evidence="7 9" type="primary">pyrF</name>
    <name evidence="9" type="ORF">ISU02_22105</name>
</gene>
<feature type="domain" description="Orotidine 5'-phosphate decarboxylase" evidence="8">
    <location>
        <begin position="16"/>
        <end position="289"/>
    </location>
</feature>
<evidence type="ECO:0000313" key="9">
    <source>
        <dbReference type="EMBL" id="MBF4695800.1"/>
    </source>
</evidence>
<evidence type="ECO:0000256" key="1">
    <source>
        <dbReference type="ARBA" id="ARBA00004861"/>
    </source>
</evidence>
<proteinExistence type="inferred from homology"/>
<name>A0ABR9ZZB2_9FIRM</name>
<evidence type="ECO:0000256" key="4">
    <source>
        <dbReference type="ARBA" id="ARBA00022975"/>
    </source>
</evidence>
<comment type="pathway">
    <text evidence="1 7">Pyrimidine metabolism; UMP biosynthesis via de novo pathway; UMP from orotate: step 2/2.</text>
</comment>
<evidence type="ECO:0000256" key="5">
    <source>
        <dbReference type="ARBA" id="ARBA00023239"/>
    </source>
</evidence>
<dbReference type="SUPFAM" id="SSF51366">
    <property type="entry name" value="Ribulose-phoshate binding barrel"/>
    <property type="match status" value="1"/>
</dbReference>
<dbReference type="HAMAP" id="MF_01215">
    <property type="entry name" value="OMPdecase_type2"/>
    <property type="match status" value="1"/>
</dbReference>
<dbReference type="Gene3D" id="3.20.20.70">
    <property type="entry name" value="Aldolase class I"/>
    <property type="match status" value="1"/>
</dbReference>
<evidence type="ECO:0000256" key="6">
    <source>
        <dbReference type="ARBA" id="ARBA00049157"/>
    </source>
</evidence>
<evidence type="ECO:0000313" key="10">
    <source>
        <dbReference type="Proteomes" id="UP000614200"/>
    </source>
</evidence>
<dbReference type="GO" id="GO:0004590">
    <property type="term" value="F:orotidine-5'-phosphate decarboxylase activity"/>
    <property type="evidence" value="ECO:0007669"/>
    <property type="project" value="UniProtKB-EC"/>
</dbReference>
<comment type="caution">
    <text evidence="9">The sequence shown here is derived from an EMBL/GenBank/DDBJ whole genome shotgun (WGS) entry which is preliminary data.</text>
</comment>
<dbReference type="InterPro" id="IPR011060">
    <property type="entry name" value="RibuloseP-bd_barrel"/>
</dbReference>
<dbReference type="EC" id="4.1.1.23" evidence="7"/>
<keyword evidence="4 7" id="KW-0665">Pyrimidine biosynthesis</keyword>
<organism evidence="9 10">
    <name type="scientific">Fusibacter ferrireducens</name>
    <dbReference type="NCBI Taxonomy" id="2785058"/>
    <lineage>
        <taxon>Bacteria</taxon>
        <taxon>Bacillati</taxon>
        <taxon>Bacillota</taxon>
        <taxon>Clostridia</taxon>
        <taxon>Eubacteriales</taxon>
        <taxon>Eubacteriales Family XII. Incertae Sedis</taxon>
        <taxon>Fusibacter</taxon>
    </lineage>
</organism>
<comment type="catalytic activity">
    <reaction evidence="6 7">
        <text>orotidine 5'-phosphate + H(+) = UMP + CO2</text>
        <dbReference type="Rhea" id="RHEA:11596"/>
        <dbReference type="ChEBI" id="CHEBI:15378"/>
        <dbReference type="ChEBI" id="CHEBI:16526"/>
        <dbReference type="ChEBI" id="CHEBI:57538"/>
        <dbReference type="ChEBI" id="CHEBI:57865"/>
        <dbReference type="EC" id="4.1.1.23"/>
    </reaction>
</comment>
<keyword evidence="3 7" id="KW-0210">Decarboxylase</keyword>
<evidence type="ECO:0000256" key="3">
    <source>
        <dbReference type="ARBA" id="ARBA00022793"/>
    </source>
</evidence>
<evidence type="ECO:0000256" key="7">
    <source>
        <dbReference type="HAMAP-Rule" id="MF_01215"/>
    </source>
</evidence>
<dbReference type="InterPro" id="IPR013785">
    <property type="entry name" value="Aldolase_TIM"/>
</dbReference>
<feature type="active site" description="Proton donor" evidence="7">
    <location>
        <position position="106"/>
    </location>
</feature>